<feature type="chain" id="PRO_5034533005" description="Lipoprotein" evidence="2">
    <location>
        <begin position="20"/>
        <end position="176"/>
    </location>
</feature>
<feature type="region of interest" description="Disordered" evidence="1">
    <location>
        <begin position="141"/>
        <end position="176"/>
    </location>
</feature>
<proteinExistence type="predicted"/>
<keyword evidence="4" id="KW-1185">Reference proteome</keyword>
<evidence type="ECO:0000256" key="2">
    <source>
        <dbReference type="SAM" id="SignalP"/>
    </source>
</evidence>
<name>A0A8G2FD87_DESNO</name>
<dbReference type="EMBL" id="FOTO01000002">
    <property type="protein sequence ID" value="SFL42297.1"/>
    <property type="molecule type" value="Genomic_DNA"/>
</dbReference>
<dbReference type="AlphaFoldDB" id="A0A8G2FD87"/>
<dbReference type="Proteomes" id="UP000199581">
    <property type="component" value="Unassembled WGS sequence"/>
</dbReference>
<feature type="signal peptide" evidence="2">
    <location>
        <begin position="1"/>
        <end position="19"/>
    </location>
</feature>
<organism evidence="3 4">
    <name type="scientific">Desulfomicrobium norvegicum (strain DSM 1741 / NCIMB 8310)</name>
    <name type="common">Desulfovibrio baculatus (strain Norway 4)</name>
    <name type="synonym">Desulfovibrio desulfuricans (strain Norway 4)</name>
    <dbReference type="NCBI Taxonomy" id="52561"/>
    <lineage>
        <taxon>Bacteria</taxon>
        <taxon>Pseudomonadati</taxon>
        <taxon>Thermodesulfobacteriota</taxon>
        <taxon>Desulfovibrionia</taxon>
        <taxon>Desulfovibrionales</taxon>
        <taxon>Desulfomicrobiaceae</taxon>
        <taxon>Desulfomicrobium</taxon>
    </lineage>
</organism>
<evidence type="ECO:0008006" key="5">
    <source>
        <dbReference type="Google" id="ProtNLM"/>
    </source>
</evidence>
<keyword evidence="2" id="KW-0732">Signal</keyword>
<accession>A0A8G2FD87</accession>
<gene>
    <name evidence="3" type="ORF">SAMN05421830_10277</name>
</gene>
<evidence type="ECO:0000256" key="1">
    <source>
        <dbReference type="SAM" id="MobiDB-lite"/>
    </source>
</evidence>
<evidence type="ECO:0000313" key="4">
    <source>
        <dbReference type="Proteomes" id="UP000199581"/>
    </source>
</evidence>
<comment type="caution">
    <text evidence="3">The sequence shown here is derived from an EMBL/GenBank/DDBJ whole genome shotgun (WGS) entry which is preliminary data.</text>
</comment>
<evidence type="ECO:0000313" key="3">
    <source>
        <dbReference type="EMBL" id="SFL42297.1"/>
    </source>
</evidence>
<protein>
    <recommendedName>
        <fullName evidence="5">Lipoprotein</fullName>
    </recommendedName>
</protein>
<dbReference type="RefSeq" id="WP_092189707.1">
    <property type="nucleotide sequence ID" value="NZ_FOTO01000002.1"/>
</dbReference>
<dbReference type="OrthoDB" id="9794844at2"/>
<reference evidence="3 4" key="1">
    <citation type="submission" date="2016-10" db="EMBL/GenBank/DDBJ databases">
        <authorList>
            <person name="Varghese N."/>
            <person name="Submissions S."/>
        </authorList>
    </citation>
    <scope>NUCLEOTIDE SEQUENCE [LARGE SCALE GENOMIC DNA]</scope>
    <source>
        <strain evidence="3 4">DSM 1741</strain>
    </source>
</reference>
<sequence length="176" mass="19988">MRYLKLILVALLLSSWGCATFNGTTSEDPGAAPTQNSFYYDFKDIRVPEEMEIQTKKSAISPMESGKYGTIVFRGRAEPISLFDFFFNTMPKDGWTMVTYQKYQRYHLVFTKENRVCMITIEESPMWYTWLEIKVSPKVAGSSEPAYSIGTPPPADPYQTYPPAGTGLDSERTLSQ</sequence>